<keyword evidence="6" id="KW-1185">Reference proteome</keyword>
<evidence type="ECO:0000256" key="3">
    <source>
        <dbReference type="ARBA" id="ARBA00022679"/>
    </source>
</evidence>
<reference evidence="5 6" key="1">
    <citation type="submission" date="2018-03" db="EMBL/GenBank/DDBJ databases">
        <title>Genomic Encyclopedia of Archaeal and Bacterial Type Strains, Phase II (KMG-II): from individual species to whole genera.</title>
        <authorList>
            <person name="Goeker M."/>
        </authorList>
    </citation>
    <scope>NUCLEOTIDE SEQUENCE [LARGE SCALE GENOMIC DNA]</scope>
    <source>
        <strain evidence="5 6">DSM 27929</strain>
    </source>
</reference>
<evidence type="ECO:0000256" key="1">
    <source>
        <dbReference type="ARBA" id="ARBA00022553"/>
    </source>
</evidence>
<keyword evidence="4" id="KW-0949">S-adenosyl-L-methionine</keyword>
<dbReference type="InterPro" id="IPR029063">
    <property type="entry name" value="SAM-dependent_MTases_sf"/>
</dbReference>
<organism evidence="5 6">
    <name type="scientific">Mongoliibacter ruber</name>
    <dbReference type="NCBI Taxonomy" id="1750599"/>
    <lineage>
        <taxon>Bacteria</taxon>
        <taxon>Pseudomonadati</taxon>
        <taxon>Bacteroidota</taxon>
        <taxon>Cytophagia</taxon>
        <taxon>Cytophagales</taxon>
        <taxon>Cyclobacteriaceae</taxon>
        <taxon>Mongoliibacter</taxon>
    </lineage>
</organism>
<dbReference type="PROSITE" id="PS51585">
    <property type="entry name" value="SAM_MT_TPMT"/>
    <property type="match status" value="1"/>
</dbReference>
<dbReference type="PANTHER" id="PTHR32183">
    <property type="match status" value="1"/>
</dbReference>
<protein>
    <submittedName>
        <fullName evidence="5">Thiopurine S-methyltransferase</fullName>
    </submittedName>
</protein>
<dbReference type="Proteomes" id="UP000238157">
    <property type="component" value="Unassembled WGS sequence"/>
</dbReference>
<dbReference type="Pfam" id="PF05724">
    <property type="entry name" value="TPMT"/>
    <property type="match status" value="1"/>
</dbReference>
<proteinExistence type="predicted"/>
<dbReference type="SUPFAM" id="SSF53335">
    <property type="entry name" value="S-adenosyl-L-methionine-dependent methyltransferases"/>
    <property type="match status" value="1"/>
</dbReference>
<dbReference type="InterPro" id="IPR008854">
    <property type="entry name" value="TPMT"/>
</dbReference>
<dbReference type="Gene3D" id="3.40.50.150">
    <property type="entry name" value="Vaccinia Virus protein VP39"/>
    <property type="match status" value="1"/>
</dbReference>
<accession>A0A2T0WKA2</accession>
<evidence type="ECO:0000256" key="4">
    <source>
        <dbReference type="ARBA" id="ARBA00022691"/>
    </source>
</evidence>
<dbReference type="GO" id="GO:0032259">
    <property type="term" value="P:methylation"/>
    <property type="evidence" value="ECO:0007669"/>
    <property type="project" value="UniProtKB-KW"/>
</dbReference>
<dbReference type="OrthoDB" id="9778208at2"/>
<evidence type="ECO:0000256" key="2">
    <source>
        <dbReference type="ARBA" id="ARBA00022603"/>
    </source>
</evidence>
<evidence type="ECO:0000313" key="6">
    <source>
        <dbReference type="Proteomes" id="UP000238157"/>
    </source>
</evidence>
<keyword evidence="2 5" id="KW-0489">Methyltransferase</keyword>
<dbReference type="GO" id="GO:0008757">
    <property type="term" value="F:S-adenosylmethionine-dependent methyltransferase activity"/>
    <property type="evidence" value="ECO:0007669"/>
    <property type="project" value="InterPro"/>
</dbReference>
<dbReference type="AlphaFoldDB" id="A0A2T0WKA2"/>
<evidence type="ECO:0000313" key="5">
    <source>
        <dbReference type="EMBL" id="PRY87141.1"/>
    </source>
</evidence>
<keyword evidence="1" id="KW-0597">Phosphoprotein</keyword>
<dbReference type="PANTHER" id="PTHR32183:SF6">
    <property type="entry name" value="CYSTEINE SULFINATE DESULFINASE_CYSTEINE DESULFURASE AND RELATED ENZYMES"/>
    <property type="match status" value="1"/>
</dbReference>
<comment type="caution">
    <text evidence="5">The sequence shown here is derived from an EMBL/GenBank/DDBJ whole genome shotgun (WGS) entry which is preliminary data.</text>
</comment>
<gene>
    <name evidence="5" type="ORF">CLW00_107211</name>
</gene>
<dbReference type="EMBL" id="PVTR01000007">
    <property type="protein sequence ID" value="PRY87141.1"/>
    <property type="molecule type" value="Genomic_DNA"/>
</dbReference>
<dbReference type="CDD" id="cd02440">
    <property type="entry name" value="AdoMet_MTases"/>
    <property type="match status" value="1"/>
</dbReference>
<dbReference type="RefSeq" id="WP_106134159.1">
    <property type="nucleotide sequence ID" value="NZ_PVTR01000007.1"/>
</dbReference>
<keyword evidence="3 5" id="KW-0808">Transferase</keyword>
<name>A0A2T0WKA2_9BACT</name>
<sequence length="194" mass="22211">MNTRLDAQYWTDRYKQNQTGWDVGSITTPIKQYLDQFNQKEVKILIPGAGNAYEAKYAFENGFQNVYVLDLSSYPLGKFKKSCPSFPDSQLLQEDFFDHEGEYDLIIEQTFFCALDPELRKAYVSKMHSLLKPAGRLVGVLFGIEFSHDGPPFGGVKEEYLPLFREKFSNVTIEPCINSIIPRKGSELFLKAVK</sequence>